<dbReference type="Proteomes" id="UP000233524">
    <property type="component" value="Unassembled WGS sequence"/>
</dbReference>
<comment type="similarity">
    <text evidence="1 3">Belongs to the type-B carboxylesterase/lipase family.</text>
</comment>
<evidence type="ECO:0000259" key="4">
    <source>
        <dbReference type="Pfam" id="PF00135"/>
    </source>
</evidence>
<organism evidence="5 6">
    <name type="scientific">Lomentospora prolificans</name>
    <dbReference type="NCBI Taxonomy" id="41688"/>
    <lineage>
        <taxon>Eukaryota</taxon>
        <taxon>Fungi</taxon>
        <taxon>Dikarya</taxon>
        <taxon>Ascomycota</taxon>
        <taxon>Pezizomycotina</taxon>
        <taxon>Sordariomycetes</taxon>
        <taxon>Hypocreomycetidae</taxon>
        <taxon>Microascales</taxon>
        <taxon>Microascaceae</taxon>
        <taxon>Lomentospora</taxon>
    </lineage>
</organism>
<dbReference type="InterPro" id="IPR019826">
    <property type="entry name" value="Carboxylesterase_B_AS"/>
</dbReference>
<dbReference type="PROSITE" id="PS00122">
    <property type="entry name" value="CARBOXYLESTERASE_B_1"/>
    <property type="match status" value="1"/>
</dbReference>
<dbReference type="EMBL" id="NLAX01000010">
    <property type="protein sequence ID" value="PKS09810.1"/>
    <property type="molecule type" value="Genomic_DNA"/>
</dbReference>
<dbReference type="Gene3D" id="3.40.50.1820">
    <property type="entry name" value="alpha/beta hydrolase"/>
    <property type="match status" value="1"/>
</dbReference>
<evidence type="ECO:0000256" key="3">
    <source>
        <dbReference type="RuleBase" id="RU361235"/>
    </source>
</evidence>
<dbReference type="EC" id="3.1.1.-" evidence="3"/>
<sequence length="697" mass="76620">MRNYRVVTALGVASTVLAAPQAATRAPEVYGGGLTILTYNDLTNDPAKNSAAILAHDWNTYADFENACELLNEVPIDPSKIEFEPGLNNSLSYQVYLNNFDDGQMFWISKETPDSVACRAITNAGKIWEINCQNEIPGLCTQSAPVSTSETNDEPTDFHVTQTVGGNTYLGFRDFFAFKFRGIRYAEQPERFEHSTLFTPDERNPIPALKAGAECLQPIGEVQRGMDEDCLLLNIWTASLPHTYEDMRKTLKPVMFYIYGGGFTSGSGKNPNTDGTGLASRGDVVAVSINYRVSNLGYLTFDDGEHNGNYGLGDVVTALEWVRENIAAFGGDPEQVTIYGESAGAVMVRGLLASPKAKGLFANAISQSGPAGLVNNEHGYIAYYDSVDHIYEHVTKGVLEETGCDEAEDAISCLRDYNATELVNLKSVAAGLVVDGEYIKVDHLPLNGSGLTSDVVFMTGTNRDELGVEFAPMSEDTNISVVVNEFENRWGRNLTSILPSEQFPLSEELNPDDVLQYAIRVGTDGVYTCMEQATNQAAAKHNAFKNLYAFQFNRTYSPSGYTQPHCGPPATDDFPNGDPNLEYNKCHAGEQMIVFGTVLRGGLPDRDGLDVPFMQLVMDYWTSFARTRDPNPSEAYLEARGYWNTLEQVRSVGAWKAASAEEANLMLLQWDGGHSELSEREQCDALGIELDFWDTVE</sequence>
<dbReference type="GO" id="GO:0016787">
    <property type="term" value="F:hydrolase activity"/>
    <property type="evidence" value="ECO:0007669"/>
    <property type="project" value="UniProtKB-KW"/>
</dbReference>
<accession>A0A2N3NBJ7</accession>
<feature type="domain" description="Carboxylesterase type B" evidence="4">
    <location>
        <begin position="179"/>
        <end position="649"/>
    </location>
</feature>
<dbReference type="InParanoid" id="A0A2N3NBJ7"/>
<keyword evidence="3" id="KW-0732">Signal</keyword>
<dbReference type="Pfam" id="PF00135">
    <property type="entry name" value="COesterase"/>
    <property type="match status" value="1"/>
</dbReference>
<dbReference type="PANTHER" id="PTHR43142:SF3">
    <property type="entry name" value="PUTATIVE (AFU_ORTHOLOGUE AFUA_3G09070)-RELATED"/>
    <property type="match status" value="1"/>
</dbReference>
<dbReference type="AlphaFoldDB" id="A0A2N3NBJ7"/>
<comment type="caution">
    <text evidence="5">The sequence shown here is derived from an EMBL/GenBank/DDBJ whole genome shotgun (WGS) entry which is preliminary data.</text>
</comment>
<dbReference type="InterPro" id="IPR002018">
    <property type="entry name" value="CarbesteraseB"/>
</dbReference>
<dbReference type="PANTHER" id="PTHR43142">
    <property type="entry name" value="CARBOXYLIC ESTER HYDROLASE"/>
    <property type="match status" value="1"/>
</dbReference>
<keyword evidence="6" id="KW-1185">Reference proteome</keyword>
<evidence type="ECO:0000256" key="1">
    <source>
        <dbReference type="ARBA" id="ARBA00005964"/>
    </source>
</evidence>
<gene>
    <name evidence="5" type="ORF">jhhlp_004433</name>
</gene>
<dbReference type="InterPro" id="IPR029058">
    <property type="entry name" value="AB_hydrolase_fold"/>
</dbReference>
<dbReference type="SUPFAM" id="SSF53474">
    <property type="entry name" value="alpha/beta-Hydrolases"/>
    <property type="match status" value="1"/>
</dbReference>
<feature type="signal peptide" evidence="3">
    <location>
        <begin position="1"/>
        <end position="18"/>
    </location>
</feature>
<reference evidence="5 6" key="1">
    <citation type="journal article" date="2017" name="G3 (Bethesda)">
        <title>First Draft Genome Sequence of the Pathogenic Fungus Lomentospora prolificans (Formerly Scedosporium prolificans).</title>
        <authorList>
            <person name="Luo R."/>
            <person name="Zimin A."/>
            <person name="Workman R."/>
            <person name="Fan Y."/>
            <person name="Pertea G."/>
            <person name="Grossman N."/>
            <person name="Wear M.P."/>
            <person name="Jia B."/>
            <person name="Miller H."/>
            <person name="Casadevall A."/>
            <person name="Timp W."/>
            <person name="Zhang S.X."/>
            <person name="Salzberg S.L."/>
        </authorList>
    </citation>
    <scope>NUCLEOTIDE SEQUENCE [LARGE SCALE GENOMIC DNA]</scope>
    <source>
        <strain evidence="5 6">JHH-5317</strain>
    </source>
</reference>
<keyword evidence="2 3" id="KW-0378">Hydrolase</keyword>
<feature type="chain" id="PRO_5014488406" description="Carboxylic ester hydrolase" evidence="3">
    <location>
        <begin position="19"/>
        <end position="697"/>
    </location>
</feature>
<protein>
    <recommendedName>
        <fullName evidence="3">Carboxylic ester hydrolase</fullName>
        <ecNumber evidence="3">3.1.1.-</ecNumber>
    </recommendedName>
</protein>
<evidence type="ECO:0000313" key="5">
    <source>
        <dbReference type="EMBL" id="PKS09810.1"/>
    </source>
</evidence>
<dbReference type="STRING" id="41688.A0A2N3NBJ7"/>
<proteinExistence type="inferred from homology"/>
<evidence type="ECO:0000256" key="2">
    <source>
        <dbReference type="ARBA" id="ARBA00022801"/>
    </source>
</evidence>
<evidence type="ECO:0000313" key="6">
    <source>
        <dbReference type="Proteomes" id="UP000233524"/>
    </source>
</evidence>
<dbReference type="OrthoDB" id="408631at2759"/>
<dbReference type="VEuPathDB" id="FungiDB:jhhlp_004433"/>
<name>A0A2N3NBJ7_9PEZI</name>